<feature type="domain" description="AMP-dependent synthetase/ligase" evidence="3">
    <location>
        <begin position="49"/>
        <end position="431"/>
    </location>
</feature>
<evidence type="ECO:0000313" key="6">
    <source>
        <dbReference type="Proteomes" id="UP000319160"/>
    </source>
</evidence>
<feature type="domain" description="AMP-binding enzyme C-terminal" evidence="4">
    <location>
        <begin position="480"/>
        <end position="529"/>
    </location>
</feature>
<accession>A0A553I0P2</accession>
<dbReference type="EMBL" id="VFLP01000027">
    <property type="protein sequence ID" value="TRX93751.1"/>
    <property type="molecule type" value="Genomic_DNA"/>
</dbReference>
<reference evidence="6" key="1">
    <citation type="submission" date="2019-06" db="EMBL/GenBank/DDBJ databases">
        <title>Draft genome sequence of the griseofulvin-producing fungus Xylaria cubensis strain G536.</title>
        <authorList>
            <person name="Mead M.E."/>
            <person name="Raja H.A."/>
            <person name="Steenwyk J.L."/>
            <person name="Knowles S.L."/>
            <person name="Oberlies N.H."/>
            <person name="Rokas A."/>
        </authorList>
    </citation>
    <scope>NUCLEOTIDE SEQUENCE [LARGE SCALE GENOMIC DNA]</scope>
    <source>
        <strain evidence="6">G536</strain>
    </source>
</reference>
<evidence type="ECO:0000256" key="1">
    <source>
        <dbReference type="ARBA" id="ARBA00006432"/>
    </source>
</evidence>
<dbReference type="GO" id="GO:0019748">
    <property type="term" value="P:secondary metabolic process"/>
    <property type="evidence" value="ECO:0007669"/>
    <property type="project" value="TreeGrafter"/>
</dbReference>
<keyword evidence="6" id="KW-1185">Reference proteome</keyword>
<evidence type="ECO:0000259" key="3">
    <source>
        <dbReference type="Pfam" id="PF00501"/>
    </source>
</evidence>
<keyword evidence="2" id="KW-0436">Ligase</keyword>
<evidence type="ECO:0000256" key="2">
    <source>
        <dbReference type="ARBA" id="ARBA00022598"/>
    </source>
</evidence>
<comment type="similarity">
    <text evidence="1">Belongs to the ATP-dependent AMP-binding enzyme family.</text>
</comment>
<evidence type="ECO:0000313" key="5">
    <source>
        <dbReference type="EMBL" id="TRX93751.1"/>
    </source>
</evidence>
<dbReference type="SUPFAM" id="SSF56801">
    <property type="entry name" value="Acetyl-CoA synthetase-like"/>
    <property type="match status" value="1"/>
</dbReference>
<dbReference type="PANTHER" id="PTHR24096">
    <property type="entry name" value="LONG-CHAIN-FATTY-ACID--COA LIGASE"/>
    <property type="match status" value="1"/>
</dbReference>
<evidence type="ECO:0000259" key="4">
    <source>
        <dbReference type="Pfam" id="PF13193"/>
    </source>
</evidence>
<dbReference type="Proteomes" id="UP000319160">
    <property type="component" value="Unassembled WGS sequence"/>
</dbReference>
<dbReference type="InterPro" id="IPR025110">
    <property type="entry name" value="AMP-bd_C"/>
</dbReference>
<dbReference type="Pfam" id="PF13193">
    <property type="entry name" value="AMP-binding_C"/>
    <property type="match status" value="1"/>
</dbReference>
<comment type="caution">
    <text evidence="5">The sequence shown here is derived from an EMBL/GenBank/DDBJ whole genome shotgun (WGS) entry which is preliminary data.</text>
</comment>
<dbReference type="AlphaFoldDB" id="A0A553I0P2"/>
<dbReference type="STRING" id="2512241.A0A553I0P2"/>
<dbReference type="InterPro" id="IPR020845">
    <property type="entry name" value="AMP-binding_CS"/>
</dbReference>
<dbReference type="OrthoDB" id="1898221at2759"/>
<sequence>MASTVERKANGEIIYGPANFVDVPNVDLMTLLFESETCRVPADTIIHADAAEPANNLTKARLLQLSKRAANVFRYQYGIGANGPNQDVVFNISTGHFMIPVMFYAAITAGGIFSSTSPAATPDELAYQLRQTDAKVIVCTADVKATALAAAEKVGLGPRNVLVYGGTRDLELLEAASGARVPISNVELDWRRITDPVELENSVICLLFSSGTTGMPKAMRLSHRNSVAASVLVLEPAKKYNKENKPPGYKCKFIFKNTMDTSLAHVPAAHIAGVQSYLVNNCYLGGTCYWMQRFDFPKFCEYAKKYKVTTMFTVPPIYLLIAKSPLVKDHFDTWDDAVSGAAPMGQDLQVEVGKKLGRGTTLVRQTWGLSETTGSITIAPLGSNQIAPPGSVGSLIANCYARLVDDNEKDVEPGQAGEIWVRGPVVTKGYWKNEKANKDSFRDGWFCTGDIAVFKDGFFFIVDRKKELIKYKGNQVAPAELEAVLLSHPKILDAAVIGVPGEGTELPRAYVVANQKEISAKDIIEWFGKQGLARPGVLSLSSFSSLGMALISRVNRGPVSATLSGGGDADIGLSTISSGGGYNYGENTIDSALC</sequence>
<dbReference type="Gene3D" id="3.30.300.30">
    <property type="match status" value="1"/>
</dbReference>
<protein>
    <recommendedName>
        <fullName evidence="7">AMP-dependent synthetase/ligase domain-containing protein</fullName>
    </recommendedName>
</protein>
<evidence type="ECO:0008006" key="7">
    <source>
        <dbReference type="Google" id="ProtNLM"/>
    </source>
</evidence>
<dbReference type="PROSITE" id="PS00455">
    <property type="entry name" value="AMP_BINDING"/>
    <property type="match status" value="1"/>
</dbReference>
<gene>
    <name evidence="5" type="ORF">FHL15_005427</name>
</gene>
<dbReference type="Gene3D" id="3.40.50.980">
    <property type="match status" value="2"/>
</dbReference>
<dbReference type="Gene3D" id="2.30.38.10">
    <property type="entry name" value="Luciferase, Domain 3"/>
    <property type="match status" value="1"/>
</dbReference>
<proteinExistence type="inferred from homology"/>
<dbReference type="InterPro" id="IPR000873">
    <property type="entry name" value="AMP-dep_synth/lig_dom"/>
</dbReference>
<dbReference type="Pfam" id="PF00501">
    <property type="entry name" value="AMP-binding"/>
    <property type="match status" value="1"/>
</dbReference>
<organism evidence="5 6">
    <name type="scientific">Xylaria flabelliformis</name>
    <dbReference type="NCBI Taxonomy" id="2512241"/>
    <lineage>
        <taxon>Eukaryota</taxon>
        <taxon>Fungi</taxon>
        <taxon>Dikarya</taxon>
        <taxon>Ascomycota</taxon>
        <taxon>Pezizomycotina</taxon>
        <taxon>Sordariomycetes</taxon>
        <taxon>Xylariomycetidae</taxon>
        <taxon>Xylariales</taxon>
        <taxon>Xylariaceae</taxon>
        <taxon>Xylaria</taxon>
    </lineage>
</organism>
<dbReference type="GO" id="GO:0016405">
    <property type="term" value="F:CoA-ligase activity"/>
    <property type="evidence" value="ECO:0007669"/>
    <property type="project" value="TreeGrafter"/>
</dbReference>
<dbReference type="InterPro" id="IPR045851">
    <property type="entry name" value="AMP-bd_C_sf"/>
</dbReference>
<dbReference type="PANTHER" id="PTHR24096:SF149">
    <property type="entry name" value="AMP-BINDING DOMAIN-CONTAINING PROTEIN-RELATED"/>
    <property type="match status" value="1"/>
</dbReference>
<name>A0A553I0P2_9PEZI</name>